<protein>
    <submittedName>
        <fullName evidence="1">Type IX secretion system membrane protein PorP/SprF</fullName>
    </submittedName>
</protein>
<accession>A0A9X2AB67</accession>
<dbReference type="Proteomes" id="UP001139226">
    <property type="component" value="Unassembled WGS sequence"/>
</dbReference>
<dbReference type="InterPro" id="IPR019861">
    <property type="entry name" value="PorP/SprF_Bacteroidetes"/>
</dbReference>
<dbReference type="RefSeq" id="WP_240714118.1">
    <property type="nucleotide sequence ID" value="NZ_JAKVTV010000004.1"/>
</dbReference>
<evidence type="ECO:0000313" key="1">
    <source>
        <dbReference type="EMBL" id="MCH4823946.1"/>
    </source>
</evidence>
<dbReference type="AlphaFoldDB" id="A0A9X2AB67"/>
<keyword evidence="2" id="KW-1185">Reference proteome</keyword>
<name>A0A9X2AB67_9FLAO</name>
<sequence>MKKIITKYLLFAGIILFSIKGMAQQDPLFTQYMYNMSVVNPAYATDDPGMLDLGAIYRMQWTDVDGAPRTLNFFAHTPISERVELGITVVHDEIGDIEKQNNITADFAYVIPTGENTDLSFGAKAGLTTFDANLAGLDLNDPNDPAFENINEIFPVFGVGAFWFGDNHYLGVSAPNLLTSEHLDNSQLLRDRGTEEIHYYLTGGYVFNISENFKLKPSTMVRGVKGAPLSVDVNANVLLYDKLEAGLGYRFDESITGLVNFRITQGLRIGYAYDYPTYDLSNDGSHEIMLLFDFDLFGLNKGYDKSPRFF</sequence>
<gene>
    <name evidence="1" type="ORF">ML462_12275</name>
</gene>
<dbReference type="EMBL" id="JAKVTV010000004">
    <property type="protein sequence ID" value="MCH4823946.1"/>
    <property type="molecule type" value="Genomic_DNA"/>
</dbReference>
<comment type="caution">
    <text evidence="1">The sequence shown here is derived from an EMBL/GenBank/DDBJ whole genome shotgun (WGS) entry which is preliminary data.</text>
</comment>
<dbReference type="Pfam" id="PF11751">
    <property type="entry name" value="PorP_SprF"/>
    <property type="match status" value="1"/>
</dbReference>
<evidence type="ECO:0000313" key="2">
    <source>
        <dbReference type="Proteomes" id="UP001139226"/>
    </source>
</evidence>
<organism evidence="1 2">
    <name type="scientific">Christiangramia lutea</name>
    <dbReference type="NCBI Taxonomy" id="1607951"/>
    <lineage>
        <taxon>Bacteria</taxon>
        <taxon>Pseudomonadati</taxon>
        <taxon>Bacteroidota</taxon>
        <taxon>Flavobacteriia</taxon>
        <taxon>Flavobacteriales</taxon>
        <taxon>Flavobacteriaceae</taxon>
        <taxon>Christiangramia</taxon>
    </lineage>
</organism>
<dbReference type="NCBIfam" id="TIGR03519">
    <property type="entry name" value="T9SS_PorP_fam"/>
    <property type="match status" value="1"/>
</dbReference>
<reference evidence="1" key="1">
    <citation type="submission" date="2022-03" db="EMBL/GenBank/DDBJ databases">
        <title>Gramella crocea sp. nov., isolated from activated sludge of a seafood processing plant.</title>
        <authorList>
            <person name="Zhang X."/>
        </authorList>
    </citation>
    <scope>NUCLEOTIDE SEQUENCE</scope>
    <source>
        <strain evidence="1">YJ019</strain>
    </source>
</reference>
<proteinExistence type="predicted"/>